<comment type="caution">
    <text evidence="4">The sequence shown here is derived from an EMBL/GenBank/DDBJ whole genome shotgun (WGS) entry which is preliminary data.</text>
</comment>
<evidence type="ECO:0000256" key="3">
    <source>
        <dbReference type="PROSITE-ProRule" id="PRU00023"/>
    </source>
</evidence>
<keyword evidence="5" id="KW-1185">Reference proteome</keyword>
<evidence type="ECO:0000313" key="4">
    <source>
        <dbReference type="EMBL" id="EXF81495.1"/>
    </source>
</evidence>
<dbReference type="eggNOG" id="KOG0504">
    <property type="taxonomic scope" value="Eukaryota"/>
</dbReference>
<name>A0A010QY47_9PEZI</name>
<keyword evidence="1" id="KW-0677">Repeat</keyword>
<evidence type="ECO:0000256" key="2">
    <source>
        <dbReference type="ARBA" id="ARBA00023043"/>
    </source>
</evidence>
<dbReference type="Gene3D" id="1.25.40.20">
    <property type="entry name" value="Ankyrin repeat-containing domain"/>
    <property type="match status" value="2"/>
</dbReference>
<dbReference type="EMBL" id="JARH01000367">
    <property type="protein sequence ID" value="EXF81495.1"/>
    <property type="molecule type" value="Genomic_DNA"/>
</dbReference>
<dbReference type="InterPro" id="IPR036770">
    <property type="entry name" value="Ankyrin_rpt-contain_sf"/>
</dbReference>
<dbReference type="Pfam" id="PF13857">
    <property type="entry name" value="Ank_5"/>
    <property type="match status" value="1"/>
</dbReference>
<organism evidence="4 5">
    <name type="scientific">Colletotrichum fioriniae PJ7</name>
    <dbReference type="NCBI Taxonomy" id="1445577"/>
    <lineage>
        <taxon>Eukaryota</taxon>
        <taxon>Fungi</taxon>
        <taxon>Dikarya</taxon>
        <taxon>Ascomycota</taxon>
        <taxon>Pezizomycotina</taxon>
        <taxon>Sordariomycetes</taxon>
        <taxon>Hypocreomycetidae</taxon>
        <taxon>Glomerellales</taxon>
        <taxon>Glomerellaceae</taxon>
        <taxon>Colletotrichum</taxon>
        <taxon>Colletotrichum acutatum species complex</taxon>
    </lineage>
</organism>
<dbReference type="PROSITE" id="PS50297">
    <property type="entry name" value="ANK_REP_REGION"/>
    <property type="match status" value="1"/>
</dbReference>
<dbReference type="KEGG" id="cfj:CFIO01_10318"/>
<dbReference type="OrthoDB" id="341259at2759"/>
<keyword evidence="2 3" id="KW-0040">ANK repeat</keyword>
<feature type="repeat" description="ANK" evidence="3">
    <location>
        <begin position="146"/>
        <end position="178"/>
    </location>
</feature>
<dbReference type="SUPFAM" id="SSF48403">
    <property type="entry name" value="Ankyrin repeat"/>
    <property type="match status" value="1"/>
</dbReference>
<dbReference type="PANTHER" id="PTHR24198">
    <property type="entry name" value="ANKYRIN REPEAT AND PROTEIN KINASE DOMAIN-CONTAINING PROTEIN"/>
    <property type="match status" value="1"/>
</dbReference>
<accession>A0A010QY47</accession>
<reference evidence="4 5" key="1">
    <citation type="submission" date="2014-02" db="EMBL/GenBank/DDBJ databases">
        <title>The genome sequence of Colletotrichum fioriniae PJ7.</title>
        <authorList>
            <person name="Baroncelli R."/>
            <person name="Thon M.R."/>
        </authorList>
    </citation>
    <scope>NUCLEOTIDE SEQUENCE [LARGE SCALE GENOMIC DNA]</scope>
    <source>
        <strain evidence="4 5">PJ7</strain>
    </source>
</reference>
<proteinExistence type="predicted"/>
<dbReference type="SMART" id="SM00248">
    <property type="entry name" value="ANK"/>
    <property type="match status" value="4"/>
</dbReference>
<dbReference type="Pfam" id="PF12796">
    <property type="entry name" value="Ank_2"/>
    <property type="match status" value="1"/>
</dbReference>
<dbReference type="AlphaFoldDB" id="A0A010QY47"/>
<protein>
    <submittedName>
        <fullName evidence="4">Uncharacterized protein</fullName>
    </submittedName>
</protein>
<evidence type="ECO:0000256" key="1">
    <source>
        <dbReference type="ARBA" id="ARBA00022737"/>
    </source>
</evidence>
<sequence>MVREINARPEMRESEARRRELAEVAPAIKPEVYGSGVDAILDRQLQELVDNHKPSSSGELDKRTLMDSKADEAIDQGWVDVGDTITEVSLNTQYPEPVEQEPIRVNASRAETDLDMKLHEITAEKSLSEIRDLLQQGANPNTLSAQGTLPLCEHARRGNLDAVKLLLDHEADVNLSDASGRTAISYAAETTNPQMARLLRAVPGIDLNFKDGELRAPVWHALCAWIKSGRIFVPDTDTLFALLEDERVRVEDVDGEGRGLLHLAAAAGATDLVEFLCGRGDIDVNRRDGRGQTAVAYALGVKDVGVLGVLLKYGAGITVVQGKGFEVVSPRRRRRCAEGRWCYARIIN</sequence>
<dbReference type="HOGENOM" id="CLU_796951_0_0_1"/>
<dbReference type="Proteomes" id="UP000020467">
    <property type="component" value="Unassembled WGS sequence"/>
</dbReference>
<dbReference type="PROSITE" id="PS50088">
    <property type="entry name" value="ANK_REPEAT"/>
    <property type="match status" value="1"/>
</dbReference>
<gene>
    <name evidence="4" type="ORF">CFIO01_10318</name>
</gene>
<dbReference type="STRING" id="1445577.A0A010QY47"/>
<evidence type="ECO:0000313" key="5">
    <source>
        <dbReference type="Proteomes" id="UP000020467"/>
    </source>
</evidence>
<dbReference type="InterPro" id="IPR002110">
    <property type="entry name" value="Ankyrin_rpt"/>
</dbReference>
<dbReference type="PANTHER" id="PTHR24198:SF165">
    <property type="entry name" value="ANKYRIN REPEAT-CONTAINING PROTEIN-RELATED"/>
    <property type="match status" value="1"/>
</dbReference>